<evidence type="ECO:0000256" key="1">
    <source>
        <dbReference type="RuleBase" id="RU369095"/>
    </source>
</evidence>
<comment type="caution">
    <text evidence="4">The sequence shown here is derived from an EMBL/GenBank/DDBJ whole genome shotgun (WGS) entry which is preliminary data.</text>
</comment>
<dbReference type="InterPro" id="IPR007275">
    <property type="entry name" value="YTH_domain"/>
</dbReference>
<evidence type="ECO:0000313" key="5">
    <source>
        <dbReference type="Proteomes" id="UP000187406"/>
    </source>
</evidence>
<dbReference type="OrthoDB" id="306690at2759"/>
<dbReference type="GO" id="GO:0061157">
    <property type="term" value="P:mRNA destabilization"/>
    <property type="evidence" value="ECO:0007669"/>
    <property type="project" value="TreeGrafter"/>
</dbReference>
<dbReference type="GO" id="GO:1990247">
    <property type="term" value="F:N6-methyladenosine-containing RNA reader activity"/>
    <property type="evidence" value="ECO:0007669"/>
    <property type="project" value="UniProtKB-UniRule"/>
</dbReference>
<dbReference type="EMBL" id="BDDD01000374">
    <property type="protein sequence ID" value="GAV64910.1"/>
    <property type="molecule type" value="Genomic_DNA"/>
</dbReference>
<dbReference type="InterPro" id="IPR045168">
    <property type="entry name" value="YTH_prot"/>
</dbReference>
<dbReference type="Gene3D" id="3.10.590.10">
    <property type="entry name" value="ph1033 like domains"/>
    <property type="match status" value="1"/>
</dbReference>
<evidence type="ECO:0000256" key="2">
    <source>
        <dbReference type="SAM" id="MobiDB-lite"/>
    </source>
</evidence>
<organism evidence="4 5">
    <name type="scientific">Cephalotus follicularis</name>
    <name type="common">Albany pitcher plant</name>
    <dbReference type="NCBI Taxonomy" id="3775"/>
    <lineage>
        <taxon>Eukaryota</taxon>
        <taxon>Viridiplantae</taxon>
        <taxon>Streptophyta</taxon>
        <taxon>Embryophyta</taxon>
        <taxon>Tracheophyta</taxon>
        <taxon>Spermatophyta</taxon>
        <taxon>Magnoliopsida</taxon>
        <taxon>eudicotyledons</taxon>
        <taxon>Gunneridae</taxon>
        <taxon>Pentapetalae</taxon>
        <taxon>rosids</taxon>
        <taxon>fabids</taxon>
        <taxon>Oxalidales</taxon>
        <taxon>Cephalotaceae</taxon>
        <taxon>Cephalotus</taxon>
    </lineage>
</organism>
<proteinExistence type="inferred from homology"/>
<reference evidence="5" key="1">
    <citation type="submission" date="2016-04" db="EMBL/GenBank/DDBJ databases">
        <title>Cephalotus genome sequencing.</title>
        <authorList>
            <person name="Fukushima K."/>
            <person name="Hasebe M."/>
            <person name="Fang X."/>
        </authorList>
    </citation>
    <scope>NUCLEOTIDE SEQUENCE [LARGE SCALE GENOMIC DNA]</scope>
    <source>
        <strain evidence="5">cv. St1</strain>
    </source>
</reference>
<dbReference type="PROSITE" id="PS50882">
    <property type="entry name" value="YTH"/>
    <property type="match status" value="1"/>
</dbReference>
<feature type="domain" description="YTH" evidence="3">
    <location>
        <begin position="434"/>
        <end position="572"/>
    </location>
</feature>
<dbReference type="Pfam" id="PF04146">
    <property type="entry name" value="YTH"/>
    <property type="match status" value="1"/>
</dbReference>
<comment type="function">
    <text evidence="1">Specifically recognizes and binds N6-methyladenosine (m6A)-containing RNAs, and regulates mRNA stability. M6A is a modification present at internal sites of mRNAs and some non-coding RNAs and plays a role in mRNA stability and processing.</text>
</comment>
<dbReference type="FunCoup" id="A0A1Q3BA83">
    <property type="interactions" value="2319"/>
</dbReference>
<dbReference type="PANTHER" id="PTHR12357:SF99">
    <property type="entry name" value="YTH DOMAIN-CONTAINING PROTEIN ECT2-RELATED"/>
    <property type="match status" value="1"/>
</dbReference>
<dbReference type="GO" id="GO:0005737">
    <property type="term" value="C:cytoplasm"/>
    <property type="evidence" value="ECO:0007669"/>
    <property type="project" value="TreeGrafter"/>
</dbReference>
<gene>
    <name evidence="4" type="ORF">CFOL_v3_08425</name>
</gene>
<feature type="region of interest" description="Disordered" evidence="2">
    <location>
        <begin position="609"/>
        <end position="678"/>
    </location>
</feature>
<accession>A0A1Q3BA83</accession>
<feature type="region of interest" description="Disordered" evidence="2">
    <location>
        <begin position="356"/>
        <end position="384"/>
    </location>
</feature>
<keyword evidence="5" id="KW-1185">Reference proteome</keyword>
<dbReference type="GO" id="GO:0003729">
    <property type="term" value="F:mRNA binding"/>
    <property type="evidence" value="ECO:0007669"/>
    <property type="project" value="UniProtKB-UniRule"/>
</dbReference>
<comment type="similarity">
    <text evidence="1">Belongs to the YTHDF family.</text>
</comment>
<dbReference type="CDD" id="cd21134">
    <property type="entry name" value="YTH"/>
    <property type="match status" value="1"/>
</dbReference>
<evidence type="ECO:0000259" key="3">
    <source>
        <dbReference type="PROSITE" id="PS50882"/>
    </source>
</evidence>
<dbReference type="PANTHER" id="PTHR12357">
    <property type="entry name" value="YTH YT521-B HOMOLOGY DOMAIN-CONTAINING"/>
    <property type="match status" value="1"/>
</dbReference>
<dbReference type="Proteomes" id="UP000187406">
    <property type="component" value="Unassembled WGS sequence"/>
</dbReference>
<protein>
    <recommendedName>
        <fullName evidence="1">YTH domain-containing family protein</fullName>
    </recommendedName>
</protein>
<name>A0A1Q3BA83_CEPFO</name>
<keyword evidence="1" id="KW-0694">RNA-binding</keyword>
<dbReference type="AlphaFoldDB" id="A0A1Q3BA83"/>
<dbReference type="STRING" id="3775.A0A1Q3BA83"/>
<dbReference type="InParanoid" id="A0A1Q3BA83"/>
<evidence type="ECO:0000313" key="4">
    <source>
        <dbReference type="EMBL" id="GAV64910.1"/>
    </source>
</evidence>
<sequence length="678" mass="74098">MAGVSPPVDQAADLLQKLSLDAQPKTLDISEATKKPSVYQYGSIDPGNAPNGQIPPFERSMTPLLTDFMDPTMCYAPNCYPYFYGGYDGTGNDWDTYSRYLNPDGVDLTSGVYADNGSLLYPHGYGYQPYGPYSPAASPVPTMGSDGQLYGPQQYQYPPYFQPLTPNSGPYTPGPAALPQVELTTSPASDQKPLPLEPANAVASGGGVKGHTGSAPLKSTYQSSFNSNNSYGRGAMTGGISASPYQDPRFGFDVLSSPIPWVDGSIFSDAQQKTSTAISSSISKGNSIPSSRNQNFRPNSQFMALQHPGPISGMGTAHGYGNRLYGYPNKLYDQYGNAVRSGLGYGRGWSAIDGKSKPKGRAFGNEHDGYTEMNRGPRSKGTKNLRGAAPITLAVKGQDLPSIEMTAEDKDKMSVISEREQYNREDFPEDYSDAKFFIIKSYSEDDVHKSIKYNVWTSTVNGNKKLDAAYQEAQQKSGGCPVFLFFSVNTSGQFVGLAEMVGPVDFEKSVNYWQQDNKWLGLFPVKWHIVKDLPNNSLKHLILDYNENKPVTNSRDTQEIKLEDGLKMVKIFKDYSSKTSLLDDFGFYEIRQKALQEKKAKQQQFQKQVWEGKPTDDKKEVANGPQKVLNGIKEPTVATDLSNGDLKPSENGSIAKTGDAPKDAKPAVASEKITANGF</sequence>